<comment type="caution">
    <text evidence="3">The sequence shown here is derived from an EMBL/GenBank/DDBJ whole genome shotgun (WGS) entry which is preliminary data.</text>
</comment>
<organism evidence="3 4">
    <name type="scientific">Mycoplasmopsis anatis</name>
    <dbReference type="NCBI Taxonomy" id="171279"/>
    <lineage>
        <taxon>Bacteria</taxon>
        <taxon>Bacillati</taxon>
        <taxon>Mycoplasmatota</taxon>
        <taxon>Mycoplasmoidales</taxon>
        <taxon>Metamycoplasmataceae</taxon>
        <taxon>Mycoplasmopsis</taxon>
    </lineage>
</organism>
<protein>
    <submittedName>
        <fullName evidence="3">Uncharacterized protein</fullName>
    </submittedName>
</protein>
<reference evidence="3" key="1">
    <citation type="journal article" date="2021" name="Genes Genomics">
        <title>Comparative genomic analysis of Mycoplasma anatis strains.</title>
        <authorList>
            <person name="Zhou Q."/>
            <person name="Mai K."/>
            <person name="Yang D."/>
            <person name="Liu J."/>
            <person name="Yan Z."/>
            <person name="Luo C."/>
            <person name="Tan Y."/>
            <person name="Cao S."/>
            <person name="Zhou Q."/>
            <person name="Chen L."/>
            <person name="Chen F."/>
        </authorList>
    </citation>
    <scope>NUCLEOTIDE SEQUENCE</scope>
    <source>
        <strain evidence="3">DP07</strain>
    </source>
</reference>
<dbReference type="PANTHER" id="PTHR11371">
    <property type="entry name" value="DEOXYRIBONUCLEASE"/>
    <property type="match status" value="1"/>
</dbReference>
<feature type="compositionally biased region" description="Low complexity" evidence="1">
    <location>
        <begin position="695"/>
        <end position="710"/>
    </location>
</feature>
<feature type="compositionally biased region" description="Basic and acidic residues" evidence="1">
    <location>
        <begin position="711"/>
        <end position="729"/>
    </location>
</feature>
<evidence type="ECO:0000256" key="2">
    <source>
        <dbReference type="SAM" id="SignalP"/>
    </source>
</evidence>
<feature type="chain" id="PRO_5040437215" evidence="2">
    <location>
        <begin position="21"/>
        <end position="1054"/>
    </location>
</feature>
<gene>
    <name evidence="3" type="ORF">MADP07_00019</name>
</gene>
<evidence type="ECO:0000313" key="4">
    <source>
        <dbReference type="Proteomes" id="UP000746160"/>
    </source>
</evidence>
<name>A0A9Q3QEX8_9BACT</name>
<sequence>MKKINKLVILASSLSIFSLASSCNQTASRESDKNKDEKETISTINLIFKNIDNNEVILNKQINKTDLENKNLIEYFNNNNYESANKINFNEKSIVFYLKKINKTELKITFNGKVYKYSVKNDLIEIQNQLQKFKLEHNIDSNFSINKQEENNYIIERKVDQNTYLTLRDIDTNNDLFSIKLVNSDLSNIDIKKFIPNNFDLVSTNLELTLNKDNIINVKSKTFVDITIVYNDVNHLINNVENKDGIIQEKISIFMNENNLTPNNYDVIKISDNKFRITPKEKITILTFIDQNNKVITTIEKTTYGSETFDFKGFIPKKYELVNKDTIINFGEKNRIQLSLISEENNSIDETEDGNAVDEVDENNGEEDNTPSHVEEEFETIVNFAKNSPELVISGSLTSEDFDSIVSRYETNTTDTYRKMIYKDINTFGFTKTLGWLTSFNFNPEISEMINFNLGNDDEEEYIVFSNVDKIEKSGTYKGGTFFNFELDKENRTIDIIGKFTLIQNNNITKQSDLFRFKIAAESIENVDNTGGDSKIDNNKNDEQTQTIDQKYNKLLELIKQENFKIFEPTLSEQDYEQFSKRYAGGKTETYRRMYYKDIDVFGFTKTIGKTGSVKFNNQIKDFISKNLANEQNEYIVFSNVDQIENRGTYSGGTFFNFEVNTSEQTVKFVGKFCLVKDNKIVQSSDTIEVILNLNNNPTDDSTNNNSTETTLEKNNDESLDSKSTTEERTNNTFRIGHWNVLNYGIDQANFKSDGIAKIINHANMDIVGLTEINANRESSVNFIVDKLNEINPGAAYKFYVQPIEEASLNSQPTQVEQIAIIYKSSIFEPTSFSNGKIGDSFNPEVENYLDPSIKQHYVRTPYGMKFLNKLTNKNITVVYNHLDSPGAKTKAGEISVSKTKDPKKLVKGDSQGSFELTEAYGLINVMNYFDQIDGESSLLFGGDTNIKLNNIQVFKPMFDNGYLSVYGDSEEKHKTSLGRSNLWSQPYDKIFIKEAQSTNFITEQENPEIQFKYDIYAAINAKIITEFKNNEGDISSKANSISDHTLTWVDWEN</sequence>
<dbReference type="Proteomes" id="UP000746160">
    <property type="component" value="Unassembled WGS sequence"/>
</dbReference>
<proteinExistence type="predicted"/>
<dbReference type="EMBL" id="JABZFG010000001">
    <property type="protein sequence ID" value="MBW0602312.1"/>
    <property type="molecule type" value="Genomic_DNA"/>
</dbReference>
<dbReference type="NCBIfam" id="NF045851">
    <property type="entry name" value="mem_nucl_MnuA"/>
    <property type="match status" value="1"/>
</dbReference>
<feature type="region of interest" description="Disordered" evidence="1">
    <location>
        <begin position="695"/>
        <end position="729"/>
    </location>
</feature>
<feature type="region of interest" description="Disordered" evidence="1">
    <location>
        <begin position="345"/>
        <end position="374"/>
    </location>
</feature>
<keyword evidence="2" id="KW-0732">Signal</keyword>
<dbReference type="AlphaFoldDB" id="A0A9Q3QEX8"/>
<feature type="compositionally biased region" description="Acidic residues" evidence="1">
    <location>
        <begin position="346"/>
        <end position="369"/>
    </location>
</feature>
<dbReference type="PANTHER" id="PTHR11371:SF31">
    <property type="entry name" value="EXTRACELLULAR NUCLEASE"/>
    <property type="match status" value="1"/>
</dbReference>
<accession>A0A9Q3QEX8</accession>
<evidence type="ECO:0000256" key="1">
    <source>
        <dbReference type="SAM" id="MobiDB-lite"/>
    </source>
</evidence>
<dbReference type="PROSITE" id="PS51257">
    <property type="entry name" value="PROKAR_LIPOPROTEIN"/>
    <property type="match status" value="1"/>
</dbReference>
<evidence type="ECO:0000313" key="3">
    <source>
        <dbReference type="EMBL" id="MBW0602312.1"/>
    </source>
</evidence>
<dbReference type="RefSeq" id="WP_218675222.1">
    <property type="nucleotide sequence ID" value="NZ_JABZFG010000001.1"/>
</dbReference>
<feature type="signal peptide" evidence="2">
    <location>
        <begin position="1"/>
        <end position="20"/>
    </location>
</feature>